<dbReference type="PRINTS" id="PR00080">
    <property type="entry name" value="SDRFAMILY"/>
</dbReference>
<dbReference type="PROSITE" id="PS00061">
    <property type="entry name" value="ADH_SHORT"/>
    <property type="match status" value="1"/>
</dbReference>
<evidence type="ECO:0000256" key="3">
    <source>
        <dbReference type="ARBA" id="ARBA00023002"/>
    </source>
</evidence>
<dbReference type="InterPro" id="IPR020904">
    <property type="entry name" value="Sc_DH/Rdtase_CS"/>
</dbReference>
<reference evidence="5" key="1">
    <citation type="submission" date="2019-07" db="EMBL/GenBank/DDBJ databases">
        <title>Hyphodiscus hymeniophilus genome sequencing and assembly.</title>
        <authorList>
            <person name="Kramer G."/>
            <person name="Nodwell J."/>
        </authorList>
    </citation>
    <scope>NUCLEOTIDE SEQUENCE</scope>
    <source>
        <strain evidence="5">ATCC 34498</strain>
    </source>
</reference>
<comment type="similarity">
    <text evidence="1 4">Belongs to the short-chain dehydrogenases/reductases (SDR) family.</text>
</comment>
<dbReference type="InterPro" id="IPR036291">
    <property type="entry name" value="NAD(P)-bd_dom_sf"/>
</dbReference>
<evidence type="ECO:0000256" key="1">
    <source>
        <dbReference type="ARBA" id="ARBA00006484"/>
    </source>
</evidence>
<evidence type="ECO:0000256" key="2">
    <source>
        <dbReference type="ARBA" id="ARBA00022857"/>
    </source>
</evidence>
<dbReference type="Gene3D" id="3.40.50.720">
    <property type="entry name" value="NAD(P)-binding Rossmann-like Domain"/>
    <property type="match status" value="1"/>
</dbReference>
<proteinExistence type="inferred from homology"/>
<dbReference type="CDD" id="cd05374">
    <property type="entry name" value="17beta-HSD-like_SDR_c"/>
    <property type="match status" value="1"/>
</dbReference>
<accession>A0A9P6VLR4</accession>
<keyword evidence="3" id="KW-0560">Oxidoreductase</keyword>
<gene>
    <name evidence="5" type="ORF">D0Z07_3233</name>
</gene>
<evidence type="ECO:0000313" key="5">
    <source>
        <dbReference type="EMBL" id="KAG0650330.1"/>
    </source>
</evidence>
<dbReference type="AlphaFoldDB" id="A0A9P6VLR4"/>
<sequence>MSITKTQKSVLITGCSPGGIGHALCREFLSKGTSVTVSPLMREKGVKSWQTGNGLGNSEWDEADGWLAGLHVIATARNKATITDLEALGCWTVSLEVTNQESIEAAKKEVDGLTGGRLDILVNNANCTMPALDVSVDDARACFETNFFGVISITQSFIPLLIASKGLILNIGSVAGIMPYAFGSVYNASKAALHAYSRTLRLELEPFDVRVMVVVTGGVQSNIARGDRKLPEGSLYLPIKADFERRVTHSQEGAMSNEVYARGVVKEALKPKPIKWLWRGNKAFFVWFIRAWFGTWVFDRVMPRMFGLDKLKALVRAKAKNA</sequence>
<organism evidence="5 6">
    <name type="scientific">Hyphodiscus hymeniophilus</name>
    <dbReference type="NCBI Taxonomy" id="353542"/>
    <lineage>
        <taxon>Eukaryota</taxon>
        <taxon>Fungi</taxon>
        <taxon>Dikarya</taxon>
        <taxon>Ascomycota</taxon>
        <taxon>Pezizomycotina</taxon>
        <taxon>Leotiomycetes</taxon>
        <taxon>Helotiales</taxon>
        <taxon>Hyphodiscaceae</taxon>
        <taxon>Hyphodiscus</taxon>
    </lineage>
</organism>
<name>A0A9P6VLR4_9HELO</name>
<keyword evidence="6" id="KW-1185">Reference proteome</keyword>
<keyword evidence="2" id="KW-0521">NADP</keyword>
<dbReference type="PANTHER" id="PTHR44169:SF6">
    <property type="entry name" value="NADPH-DEPENDENT 1-ACYLDIHYDROXYACETONE PHOSPHATE REDUCTASE"/>
    <property type="match status" value="1"/>
</dbReference>
<evidence type="ECO:0000256" key="4">
    <source>
        <dbReference type="RuleBase" id="RU000363"/>
    </source>
</evidence>
<evidence type="ECO:0000313" key="6">
    <source>
        <dbReference type="Proteomes" id="UP000785200"/>
    </source>
</evidence>
<dbReference type="EMBL" id="VNKQ01000006">
    <property type="protein sequence ID" value="KAG0650330.1"/>
    <property type="molecule type" value="Genomic_DNA"/>
</dbReference>
<protein>
    <submittedName>
        <fullName evidence="5">Short-chain dehydrogenase cctT</fullName>
    </submittedName>
</protein>
<dbReference type="OrthoDB" id="2102561at2759"/>
<dbReference type="PANTHER" id="PTHR44169">
    <property type="entry name" value="NADPH-DEPENDENT 1-ACYLDIHYDROXYACETONE PHOSPHATE REDUCTASE"/>
    <property type="match status" value="1"/>
</dbReference>
<dbReference type="GO" id="GO:0016491">
    <property type="term" value="F:oxidoreductase activity"/>
    <property type="evidence" value="ECO:0007669"/>
    <property type="project" value="UniProtKB-KW"/>
</dbReference>
<comment type="caution">
    <text evidence="5">The sequence shown here is derived from an EMBL/GenBank/DDBJ whole genome shotgun (WGS) entry which is preliminary data.</text>
</comment>
<dbReference type="PRINTS" id="PR00081">
    <property type="entry name" value="GDHRDH"/>
</dbReference>
<dbReference type="GO" id="GO:0005783">
    <property type="term" value="C:endoplasmic reticulum"/>
    <property type="evidence" value="ECO:0007669"/>
    <property type="project" value="TreeGrafter"/>
</dbReference>
<dbReference type="Proteomes" id="UP000785200">
    <property type="component" value="Unassembled WGS sequence"/>
</dbReference>
<dbReference type="InterPro" id="IPR002347">
    <property type="entry name" value="SDR_fam"/>
</dbReference>
<dbReference type="SUPFAM" id="SSF51735">
    <property type="entry name" value="NAD(P)-binding Rossmann-fold domains"/>
    <property type="match status" value="1"/>
</dbReference>
<dbReference type="Pfam" id="PF00106">
    <property type="entry name" value="adh_short"/>
    <property type="match status" value="1"/>
</dbReference>